<accession>A0A9W9YZA4</accession>
<keyword evidence="3" id="KW-1185">Reference proteome</keyword>
<evidence type="ECO:0000313" key="3">
    <source>
        <dbReference type="Proteomes" id="UP001163046"/>
    </source>
</evidence>
<reference evidence="2" key="1">
    <citation type="submission" date="2023-01" db="EMBL/GenBank/DDBJ databases">
        <title>Genome assembly of the deep-sea coral Lophelia pertusa.</title>
        <authorList>
            <person name="Herrera S."/>
            <person name="Cordes E."/>
        </authorList>
    </citation>
    <scope>NUCLEOTIDE SEQUENCE</scope>
    <source>
        <strain evidence="2">USNM1676648</strain>
        <tissue evidence="2">Polyp</tissue>
    </source>
</reference>
<proteinExistence type="predicted"/>
<organism evidence="2 3">
    <name type="scientific">Desmophyllum pertusum</name>
    <dbReference type="NCBI Taxonomy" id="174260"/>
    <lineage>
        <taxon>Eukaryota</taxon>
        <taxon>Metazoa</taxon>
        <taxon>Cnidaria</taxon>
        <taxon>Anthozoa</taxon>
        <taxon>Hexacorallia</taxon>
        <taxon>Scleractinia</taxon>
        <taxon>Caryophylliina</taxon>
        <taxon>Caryophylliidae</taxon>
        <taxon>Desmophyllum</taxon>
    </lineage>
</organism>
<name>A0A9W9YZA4_9CNID</name>
<feature type="region of interest" description="Disordered" evidence="1">
    <location>
        <begin position="24"/>
        <end position="60"/>
    </location>
</feature>
<dbReference type="Proteomes" id="UP001163046">
    <property type="component" value="Unassembled WGS sequence"/>
</dbReference>
<evidence type="ECO:0000256" key="1">
    <source>
        <dbReference type="SAM" id="MobiDB-lite"/>
    </source>
</evidence>
<gene>
    <name evidence="2" type="ORF">OS493_019715</name>
</gene>
<protein>
    <submittedName>
        <fullName evidence="2">Uncharacterized protein</fullName>
    </submittedName>
</protein>
<evidence type="ECO:0000313" key="2">
    <source>
        <dbReference type="EMBL" id="KAJ7372271.1"/>
    </source>
</evidence>
<comment type="caution">
    <text evidence="2">The sequence shown here is derived from an EMBL/GenBank/DDBJ whole genome shotgun (WGS) entry which is preliminary data.</text>
</comment>
<dbReference type="EMBL" id="MU826837">
    <property type="protein sequence ID" value="KAJ7372271.1"/>
    <property type="molecule type" value="Genomic_DNA"/>
</dbReference>
<sequence>MGKQVDGPTARSPLDHERVHVADEARMEHQQTSRSGAEFKSFLGEEGPHGPPLSSHLSTPQIKQQLFDFSLGKGLKCTIFRSSPFSGNDKKSW</sequence>
<dbReference type="AlphaFoldDB" id="A0A9W9YZA4"/>